<name>A0A1J4ME15_9CRYT</name>
<dbReference type="AlphaFoldDB" id="A0A1J4ME15"/>
<dbReference type="RefSeq" id="XP_067066478.1">
    <property type="nucleotide sequence ID" value="XM_067212895.1"/>
</dbReference>
<protein>
    <submittedName>
        <fullName evidence="1">Uncharacterized protein</fullName>
    </submittedName>
</protein>
<dbReference type="OrthoDB" id="339110at2759"/>
<gene>
    <name evidence="1" type="ORF">cand_026670</name>
</gene>
<organism evidence="1 2">
    <name type="scientific">Cryptosporidium andersoni</name>
    <dbReference type="NCBI Taxonomy" id="117008"/>
    <lineage>
        <taxon>Eukaryota</taxon>
        <taxon>Sar</taxon>
        <taxon>Alveolata</taxon>
        <taxon>Apicomplexa</taxon>
        <taxon>Conoidasida</taxon>
        <taxon>Coccidia</taxon>
        <taxon>Eucoccidiorida</taxon>
        <taxon>Eimeriorina</taxon>
        <taxon>Cryptosporidiidae</taxon>
        <taxon>Cryptosporidium</taxon>
    </lineage>
</organism>
<keyword evidence="2" id="KW-1185">Reference proteome</keyword>
<evidence type="ECO:0000313" key="1">
    <source>
        <dbReference type="EMBL" id="OII71109.1"/>
    </source>
</evidence>
<sequence length="199" mass="23356">MRKSRGSYNDNKYIIKENKKITTKDIKKDIDLINKTNVCQNKLLDINKRYNIPVSCERCLIFTLSEISYLVECIMIQQGDNTFVSHQSINWEEISNKFNKTSFELEYFCLNFNPIIHYRPSLGYVILPFDQTIIDYEDSISTKSSALKNINIEYYHTRLEKILKPFLIFVKNKSAYILDSFQASICPNNMNINSSDTKE</sequence>
<dbReference type="VEuPathDB" id="CryptoDB:cand_026670"/>
<reference evidence="1 2" key="1">
    <citation type="submission" date="2016-10" db="EMBL/GenBank/DDBJ databases">
        <title>Reductive evolution of mitochondrial metabolism and differential evolution of invasion-related proteins in Cryptosporidium.</title>
        <authorList>
            <person name="Liu S."/>
            <person name="Roellig D.M."/>
            <person name="Guo Y."/>
            <person name="Li N."/>
            <person name="Frace M.A."/>
            <person name="Tang K."/>
            <person name="Zhang L."/>
            <person name="Feng Y."/>
            <person name="Xiao L."/>
        </authorList>
    </citation>
    <scope>NUCLEOTIDE SEQUENCE [LARGE SCALE GENOMIC DNA]</scope>
    <source>
        <strain evidence="1">30847</strain>
    </source>
</reference>
<accession>A0A1J4ME15</accession>
<evidence type="ECO:0000313" key="2">
    <source>
        <dbReference type="Proteomes" id="UP000186804"/>
    </source>
</evidence>
<dbReference type="Proteomes" id="UP000186804">
    <property type="component" value="Unassembled WGS sequence"/>
</dbReference>
<comment type="caution">
    <text evidence="1">The sequence shown here is derived from an EMBL/GenBank/DDBJ whole genome shotgun (WGS) entry which is preliminary data.</text>
</comment>
<dbReference type="EMBL" id="LRBS01000125">
    <property type="protein sequence ID" value="OII71109.1"/>
    <property type="molecule type" value="Genomic_DNA"/>
</dbReference>
<dbReference type="GeneID" id="92366851"/>
<proteinExistence type="predicted"/>